<evidence type="ECO:0000256" key="2">
    <source>
        <dbReference type="SAM" id="Phobius"/>
    </source>
</evidence>
<feature type="domain" description="VWFA" evidence="4">
    <location>
        <begin position="56"/>
        <end position="290"/>
    </location>
</feature>
<organism evidence="5 6">
    <name type="scientific">Gordonia araii NBRC 100433</name>
    <dbReference type="NCBI Taxonomy" id="1073574"/>
    <lineage>
        <taxon>Bacteria</taxon>
        <taxon>Bacillati</taxon>
        <taxon>Actinomycetota</taxon>
        <taxon>Actinomycetes</taxon>
        <taxon>Mycobacteriales</taxon>
        <taxon>Gordoniaceae</taxon>
        <taxon>Gordonia</taxon>
    </lineage>
</organism>
<dbReference type="SUPFAM" id="SSF53300">
    <property type="entry name" value="vWA-like"/>
    <property type="match status" value="1"/>
</dbReference>
<dbReference type="STRING" id="1073574.GOARA_015_00110"/>
<sequence>MTGGKLRRWISALVLAVLLAPAGLLVGTAAHAEPVEDSDAAVARFAACVAGQRSGQVLFLMDESLSLKRSDAKAARVAAAKELARQMQLAAARDGATVDLSVAAFAENYRVITDWTALSADSLPTVNEGLAGLEASNTGRDTDYATALANAAESLAAKRKPDAAPGCQMIVWFTDGALDFDYQNRGQVDKEFAPDQELNSPADRNAMKKAAEQAICRPGGTADQLRSSGVITVAIGLDAQANPSDFNLMQAIATGKSPGGGTCGTITDPVPGAFYRVTDIDSLVWAFARLGGGTGLETRRGACAGNRVCDDAKHRFVLDRSVSSVSIIADATTPGLTPVLVSPDGSEHRLQPGQAGKLDIGGVAINYSSPSAKSVSIEMANPDAQQWRGVWALVFVSPEQSVSAQTQSNIRVYGDLSPAWPDRDKVKLRSGASSTEMTFAVTNKKGETVAVDKLPGTVSFDAELVTKGGETVPIASGVEKDKVTQPRTVDLSGVAPGAATLRLKLSVTTASARDSKGKRVAGTPLVPMEVDLPVTINPPAGYPQLASRVDFGTITGSGEATATLAVTGPGCVWVPEGATKLLGAPEGSDGLAVTSTASTRGNCLKAADGKQTTLPLTLKVPNQGRGDANGTVTVMAARADGSGEPKPMEVQFTATLAKKQNTANTLLGFLVALLLGPLVPLGLAYLAKWWTARIPARTLRAEVIPVTASGSSVLRDGEPFAFRETDLVRLVPGTATPSRHLVLGDGVRLDTRVGKSPFGTGFVVASAQGAVGAAGKTGETFGPAPDAKLPLNVHNRWFIVHDPRGNPDQAHVVVLVGDDAGEQTLARFTDEITETLGAGLATLRAQAGAPAAGQSGPPDPFGGGSGRGPDVNPFAAPQAPPPGSFGTPQAGSDHNPFAN</sequence>
<dbReference type="OrthoDB" id="4424690at2"/>
<evidence type="ECO:0000256" key="3">
    <source>
        <dbReference type="SAM" id="SignalP"/>
    </source>
</evidence>
<feature type="signal peptide" evidence="3">
    <location>
        <begin position="1"/>
        <end position="32"/>
    </location>
</feature>
<dbReference type="Gene3D" id="3.40.50.410">
    <property type="entry name" value="von Willebrand factor, type A domain"/>
    <property type="match status" value="1"/>
</dbReference>
<feature type="compositionally biased region" description="Low complexity" evidence="1">
    <location>
        <begin position="847"/>
        <end position="856"/>
    </location>
</feature>
<dbReference type="AlphaFoldDB" id="G7GYJ8"/>
<dbReference type="Proteomes" id="UP000035088">
    <property type="component" value="Unassembled WGS sequence"/>
</dbReference>
<keyword evidence="6" id="KW-1185">Reference proteome</keyword>
<name>G7GYJ8_9ACTN</name>
<feature type="transmembrane region" description="Helical" evidence="2">
    <location>
        <begin position="666"/>
        <end position="687"/>
    </location>
</feature>
<dbReference type="Pfam" id="PF13519">
    <property type="entry name" value="VWA_2"/>
    <property type="match status" value="1"/>
</dbReference>
<dbReference type="PROSITE" id="PS50234">
    <property type="entry name" value="VWFA"/>
    <property type="match status" value="1"/>
</dbReference>
<accession>G7GYJ8</accession>
<feature type="chain" id="PRO_5003495002" description="VWFA domain-containing protein" evidence="3">
    <location>
        <begin position="33"/>
        <end position="899"/>
    </location>
</feature>
<proteinExistence type="predicted"/>
<reference evidence="5 6" key="1">
    <citation type="submission" date="2011-11" db="EMBL/GenBank/DDBJ databases">
        <title>Whole genome shotgun sequence of Gordonia araii NBRC 100433.</title>
        <authorList>
            <person name="Yoshida Y."/>
            <person name="Hosoyama A."/>
            <person name="Tsuchikane K."/>
            <person name="Katsumata H."/>
            <person name="Yamazaki S."/>
            <person name="Fujita N."/>
        </authorList>
    </citation>
    <scope>NUCLEOTIDE SEQUENCE [LARGE SCALE GENOMIC DNA]</scope>
    <source>
        <strain evidence="5 6">NBRC 100433</strain>
    </source>
</reference>
<keyword evidence="2" id="KW-0812">Transmembrane</keyword>
<keyword evidence="3" id="KW-0732">Signal</keyword>
<dbReference type="EMBL" id="BAEE01000015">
    <property type="protein sequence ID" value="GAB08673.1"/>
    <property type="molecule type" value="Genomic_DNA"/>
</dbReference>
<evidence type="ECO:0000259" key="4">
    <source>
        <dbReference type="PROSITE" id="PS50234"/>
    </source>
</evidence>
<keyword evidence="2" id="KW-1133">Transmembrane helix</keyword>
<feature type="region of interest" description="Disordered" evidence="1">
    <location>
        <begin position="847"/>
        <end position="899"/>
    </location>
</feature>
<feature type="compositionally biased region" description="Polar residues" evidence="1">
    <location>
        <begin position="886"/>
        <end position="899"/>
    </location>
</feature>
<dbReference type="InterPro" id="IPR036465">
    <property type="entry name" value="vWFA_dom_sf"/>
</dbReference>
<keyword evidence="2" id="KW-0472">Membrane</keyword>
<dbReference type="RefSeq" id="WP_007320750.1">
    <property type="nucleotide sequence ID" value="NZ_BAEE01000015.1"/>
</dbReference>
<protein>
    <recommendedName>
        <fullName evidence="4">VWFA domain-containing protein</fullName>
    </recommendedName>
</protein>
<evidence type="ECO:0000313" key="6">
    <source>
        <dbReference type="Proteomes" id="UP000035088"/>
    </source>
</evidence>
<evidence type="ECO:0000313" key="5">
    <source>
        <dbReference type="EMBL" id="GAB08673.1"/>
    </source>
</evidence>
<comment type="caution">
    <text evidence="5">The sequence shown here is derived from an EMBL/GenBank/DDBJ whole genome shotgun (WGS) entry which is preliminary data.</text>
</comment>
<gene>
    <name evidence="5" type="ORF">GOARA_015_00110</name>
</gene>
<dbReference type="InterPro" id="IPR002035">
    <property type="entry name" value="VWF_A"/>
</dbReference>
<evidence type="ECO:0000256" key="1">
    <source>
        <dbReference type="SAM" id="MobiDB-lite"/>
    </source>
</evidence>